<keyword evidence="3" id="KW-1185">Reference proteome</keyword>
<feature type="transmembrane region" description="Helical" evidence="1">
    <location>
        <begin position="12"/>
        <end position="31"/>
    </location>
</feature>
<accession>A0A8J6M5C4</accession>
<protein>
    <submittedName>
        <fullName evidence="2">Uncharacterized protein</fullName>
    </submittedName>
</protein>
<evidence type="ECO:0000313" key="2">
    <source>
        <dbReference type="EMBL" id="MBC5721269.1"/>
    </source>
</evidence>
<gene>
    <name evidence="2" type="ORF">H8S11_00290</name>
</gene>
<feature type="transmembrane region" description="Helical" evidence="1">
    <location>
        <begin position="106"/>
        <end position="128"/>
    </location>
</feature>
<organism evidence="2 3">
    <name type="scientific">Flintibacter hominis</name>
    <dbReference type="NCBI Taxonomy" id="2763048"/>
    <lineage>
        <taxon>Bacteria</taxon>
        <taxon>Bacillati</taxon>
        <taxon>Bacillota</taxon>
        <taxon>Clostridia</taxon>
        <taxon>Eubacteriales</taxon>
        <taxon>Flintibacter</taxon>
    </lineage>
</organism>
<evidence type="ECO:0000313" key="3">
    <source>
        <dbReference type="Proteomes" id="UP000628736"/>
    </source>
</evidence>
<proteinExistence type="predicted"/>
<keyword evidence="1" id="KW-0812">Transmembrane</keyword>
<dbReference type="Proteomes" id="UP000628736">
    <property type="component" value="Unassembled WGS sequence"/>
</dbReference>
<name>A0A8J6M5C4_9FIRM</name>
<evidence type="ECO:0000256" key="1">
    <source>
        <dbReference type="SAM" id="Phobius"/>
    </source>
</evidence>
<reference evidence="2" key="1">
    <citation type="submission" date="2020-08" db="EMBL/GenBank/DDBJ databases">
        <title>Genome public.</title>
        <authorList>
            <person name="Liu C."/>
            <person name="Sun Q."/>
        </authorList>
    </citation>
    <scope>NUCLEOTIDE SEQUENCE</scope>
    <source>
        <strain evidence="2">NSJ-23</strain>
    </source>
</reference>
<keyword evidence="1" id="KW-0472">Membrane</keyword>
<sequence length="261" mass="29906">MLFKLLKYDFRSMWKQFSIIWPAALIIGLINRFTLPFSSDSGANWVVSQEWMSIISITLFFGVMFSMFVASVVFVLTRFYRGLLGDEGYLMHTLPVHPWQLVLSKLLCALVVTVVNTVVAVLALFLMMPLKWSDLFDLDFWKMIVQGLMEQPDSILYLVEFLVMILVFFAMVFTSVYLSMAIGHLFHRHRVLMSVVAYMGLDIVGSLILNVLDRLSLYPMNWALNLDGHLSLWAGIALLLIPTVLMFLGTSYILKNKLNLE</sequence>
<feature type="transmembrane region" description="Helical" evidence="1">
    <location>
        <begin position="51"/>
        <end position="76"/>
    </location>
</feature>
<dbReference type="AlphaFoldDB" id="A0A8J6M5C4"/>
<dbReference type="EMBL" id="JACOPO010000001">
    <property type="protein sequence ID" value="MBC5721269.1"/>
    <property type="molecule type" value="Genomic_DNA"/>
</dbReference>
<comment type="caution">
    <text evidence="2">The sequence shown here is derived from an EMBL/GenBank/DDBJ whole genome shotgun (WGS) entry which is preliminary data.</text>
</comment>
<feature type="transmembrane region" description="Helical" evidence="1">
    <location>
        <begin position="155"/>
        <end position="179"/>
    </location>
</feature>
<feature type="transmembrane region" description="Helical" evidence="1">
    <location>
        <begin position="232"/>
        <end position="254"/>
    </location>
</feature>
<keyword evidence="1" id="KW-1133">Transmembrane helix</keyword>
<feature type="transmembrane region" description="Helical" evidence="1">
    <location>
        <begin position="191"/>
        <end position="212"/>
    </location>
</feature>
<dbReference type="RefSeq" id="WP_147573119.1">
    <property type="nucleotide sequence ID" value="NZ_JACOPO010000001.1"/>
</dbReference>